<evidence type="ECO:0000313" key="3">
    <source>
        <dbReference type="EMBL" id="PFH49775.1"/>
    </source>
</evidence>
<dbReference type="Pfam" id="PF00226">
    <property type="entry name" value="DnaJ"/>
    <property type="match status" value="1"/>
</dbReference>
<dbReference type="SUPFAM" id="SSF46565">
    <property type="entry name" value="Chaperone J-domain"/>
    <property type="match status" value="1"/>
</dbReference>
<dbReference type="SMART" id="SM00271">
    <property type="entry name" value="DnaJ"/>
    <property type="match status" value="1"/>
</dbReference>
<dbReference type="Gene3D" id="1.10.287.110">
    <property type="entry name" value="DnaJ domain"/>
    <property type="match status" value="1"/>
</dbReference>
<dbReference type="EMBL" id="KZ302020">
    <property type="protein sequence ID" value="PFH49775.1"/>
    <property type="molecule type" value="Genomic_DNA"/>
</dbReference>
<keyword evidence="1" id="KW-1133">Transmembrane helix</keyword>
<evidence type="ECO:0000313" key="4">
    <source>
        <dbReference type="Proteomes" id="UP000242287"/>
    </source>
</evidence>
<dbReference type="PRINTS" id="PR00625">
    <property type="entry name" value="JDOMAIN"/>
</dbReference>
<keyword evidence="1" id="KW-0472">Membrane</keyword>
<evidence type="ECO:0000256" key="1">
    <source>
        <dbReference type="SAM" id="Phobius"/>
    </source>
</evidence>
<dbReference type="InterPro" id="IPR036869">
    <property type="entry name" value="J_dom_sf"/>
</dbReference>
<name>A0A2A9NFI5_9AGAR</name>
<dbReference type="Proteomes" id="UP000242287">
    <property type="component" value="Unassembled WGS sequence"/>
</dbReference>
<protein>
    <recommendedName>
        <fullName evidence="2">J domain-containing protein</fullName>
    </recommendedName>
</protein>
<dbReference type="InterPro" id="IPR050817">
    <property type="entry name" value="DjlA_DnaK_co-chaperone"/>
</dbReference>
<sequence length="152" mass="17161">NPYPFPAHRNPTPHQIFHLPVSPTESEIKSRYYDLVRIYHPDKVDPSVSPEIAQARFQAISDAYDILRGRKPPHHLGIGGPTMGGWPREEGYPTTAAWRAASQARRRQELYTSGRLDDRWKDGVLVIGVALTVGLFVFQISATRREAMTDVV</sequence>
<dbReference type="PANTHER" id="PTHR24074">
    <property type="entry name" value="CO-CHAPERONE PROTEIN DJLA"/>
    <property type="match status" value="1"/>
</dbReference>
<feature type="domain" description="J" evidence="2">
    <location>
        <begin position="12"/>
        <end position="72"/>
    </location>
</feature>
<evidence type="ECO:0000259" key="2">
    <source>
        <dbReference type="PROSITE" id="PS50076"/>
    </source>
</evidence>
<dbReference type="PROSITE" id="PS50076">
    <property type="entry name" value="DNAJ_2"/>
    <property type="match status" value="1"/>
</dbReference>
<keyword evidence="4" id="KW-1185">Reference proteome</keyword>
<feature type="non-terminal residue" evidence="3">
    <location>
        <position position="152"/>
    </location>
</feature>
<proteinExistence type="predicted"/>
<accession>A0A2A9NFI5</accession>
<dbReference type="OrthoDB" id="445556at2759"/>
<keyword evidence="1" id="KW-0812">Transmembrane</keyword>
<dbReference type="CDD" id="cd06257">
    <property type="entry name" value="DnaJ"/>
    <property type="match status" value="1"/>
</dbReference>
<dbReference type="InterPro" id="IPR001623">
    <property type="entry name" value="DnaJ_domain"/>
</dbReference>
<organism evidence="3 4">
    <name type="scientific">Amanita thiersii Skay4041</name>
    <dbReference type="NCBI Taxonomy" id="703135"/>
    <lineage>
        <taxon>Eukaryota</taxon>
        <taxon>Fungi</taxon>
        <taxon>Dikarya</taxon>
        <taxon>Basidiomycota</taxon>
        <taxon>Agaricomycotina</taxon>
        <taxon>Agaricomycetes</taxon>
        <taxon>Agaricomycetidae</taxon>
        <taxon>Agaricales</taxon>
        <taxon>Pluteineae</taxon>
        <taxon>Amanitaceae</taxon>
        <taxon>Amanita</taxon>
    </lineage>
</organism>
<reference evidence="3 4" key="1">
    <citation type="submission" date="2014-02" db="EMBL/GenBank/DDBJ databases">
        <title>Transposable element dynamics among asymbiotic and ectomycorrhizal Amanita fungi.</title>
        <authorList>
            <consortium name="DOE Joint Genome Institute"/>
            <person name="Hess J."/>
            <person name="Skrede I."/>
            <person name="Wolfe B."/>
            <person name="LaButti K."/>
            <person name="Ohm R.A."/>
            <person name="Grigoriev I.V."/>
            <person name="Pringle A."/>
        </authorList>
    </citation>
    <scope>NUCLEOTIDE SEQUENCE [LARGE SCALE GENOMIC DNA]</scope>
    <source>
        <strain evidence="3 4">SKay4041</strain>
    </source>
</reference>
<feature type="non-terminal residue" evidence="3">
    <location>
        <position position="1"/>
    </location>
</feature>
<feature type="transmembrane region" description="Helical" evidence="1">
    <location>
        <begin position="123"/>
        <end position="142"/>
    </location>
</feature>
<dbReference type="AlphaFoldDB" id="A0A2A9NFI5"/>
<gene>
    <name evidence="3" type="ORF">AMATHDRAFT_124244</name>
</gene>
<dbReference type="STRING" id="703135.A0A2A9NFI5"/>